<dbReference type="GO" id="GO:0080120">
    <property type="term" value="P:CAAX-box protein maturation"/>
    <property type="evidence" value="ECO:0007669"/>
    <property type="project" value="UniProtKB-ARBA"/>
</dbReference>
<dbReference type="OrthoDB" id="193898at2"/>
<dbReference type="GO" id="GO:0004175">
    <property type="term" value="F:endopeptidase activity"/>
    <property type="evidence" value="ECO:0007669"/>
    <property type="project" value="UniProtKB-ARBA"/>
</dbReference>
<feature type="domain" description="CAAX prenyl protease 2/Lysostaphin resistance protein A-like" evidence="2">
    <location>
        <begin position="109"/>
        <end position="207"/>
    </location>
</feature>
<sequence length="256" mass="28000">MTPPNWKTALGIYCAYAGLILSIRLAIDLDNGKPADVGMAYDQIVLPQLIGALFLASAVTQLVWWAPILTERRRGHPRWMLPILLALMIAAMLLNAIGVQWSALAPLHLGLLAFAALLMGVSEEVLTRGVIIVGLRGSRLAETWVWPISTLLFVLVQLPTRAFVYEMRSVLVQAVVAFMMGTGLYLVRRLNGGLIAPILVHAGWDLFPVAQAASGGNRLPGTTVLQNMVYGVSMGMVAIVLVQDHRTRRDRLSRRS</sequence>
<keyword evidence="4" id="KW-1185">Reference proteome</keyword>
<dbReference type="Proteomes" id="UP000215377">
    <property type="component" value="Unassembled WGS sequence"/>
</dbReference>
<evidence type="ECO:0000256" key="1">
    <source>
        <dbReference type="SAM" id="Phobius"/>
    </source>
</evidence>
<gene>
    <name evidence="3" type="ORF">ATO3_11265</name>
</gene>
<protein>
    <recommendedName>
        <fullName evidence="2">CAAX prenyl protease 2/Lysostaphin resistance protein A-like domain-containing protein</fullName>
    </recommendedName>
</protein>
<feature type="transmembrane region" description="Helical" evidence="1">
    <location>
        <begin position="224"/>
        <end position="242"/>
    </location>
</feature>
<comment type="caution">
    <text evidence="3">The sequence shown here is derived from an EMBL/GenBank/DDBJ whole genome shotgun (WGS) entry which is preliminary data.</text>
</comment>
<evidence type="ECO:0000259" key="2">
    <source>
        <dbReference type="Pfam" id="PF02517"/>
    </source>
</evidence>
<name>A0A225NHQ4_9RHOB</name>
<keyword evidence="1" id="KW-0472">Membrane</keyword>
<evidence type="ECO:0000313" key="3">
    <source>
        <dbReference type="EMBL" id="OWU73274.1"/>
    </source>
</evidence>
<dbReference type="AlphaFoldDB" id="A0A225NHQ4"/>
<dbReference type="EMBL" id="AQQR01000004">
    <property type="protein sequence ID" value="OWU73274.1"/>
    <property type="molecule type" value="Genomic_DNA"/>
</dbReference>
<feature type="transmembrane region" description="Helical" evidence="1">
    <location>
        <begin position="79"/>
        <end position="97"/>
    </location>
</feature>
<organism evidence="3 4">
    <name type="scientific">Marinibacterium profundimaris</name>
    <dbReference type="NCBI Taxonomy" id="1679460"/>
    <lineage>
        <taxon>Bacteria</taxon>
        <taxon>Pseudomonadati</taxon>
        <taxon>Pseudomonadota</taxon>
        <taxon>Alphaproteobacteria</taxon>
        <taxon>Rhodobacterales</taxon>
        <taxon>Paracoccaceae</taxon>
        <taxon>Marinibacterium</taxon>
    </lineage>
</organism>
<dbReference type="RefSeq" id="WP_088649975.1">
    <property type="nucleotide sequence ID" value="NZ_AQQR01000004.1"/>
</dbReference>
<dbReference type="Pfam" id="PF02517">
    <property type="entry name" value="Rce1-like"/>
    <property type="match status" value="1"/>
</dbReference>
<reference evidence="3 4" key="1">
    <citation type="submission" date="2013-04" db="EMBL/GenBank/DDBJ databases">
        <title>Oceanicola sp. 22II1-22F33 Genome Sequencing.</title>
        <authorList>
            <person name="Lai Q."/>
            <person name="Li G."/>
            <person name="Shao Z."/>
        </authorList>
    </citation>
    <scope>NUCLEOTIDE SEQUENCE [LARGE SCALE GENOMIC DNA]</scope>
    <source>
        <strain evidence="3 4">22II1-22F33</strain>
    </source>
</reference>
<keyword evidence="1" id="KW-0812">Transmembrane</keyword>
<dbReference type="InterPro" id="IPR003675">
    <property type="entry name" value="Rce1/LyrA-like_dom"/>
</dbReference>
<feature type="transmembrane region" description="Helical" evidence="1">
    <location>
        <begin position="143"/>
        <end position="164"/>
    </location>
</feature>
<keyword evidence="1" id="KW-1133">Transmembrane helix</keyword>
<evidence type="ECO:0000313" key="4">
    <source>
        <dbReference type="Proteomes" id="UP000215377"/>
    </source>
</evidence>
<feature type="transmembrane region" description="Helical" evidence="1">
    <location>
        <begin position="9"/>
        <end position="27"/>
    </location>
</feature>
<feature type="transmembrane region" description="Helical" evidence="1">
    <location>
        <begin position="47"/>
        <end position="67"/>
    </location>
</feature>
<proteinExistence type="predicted"/>
<accession>A0A225NHQ4</accession>